<comment type="caution">
    <text evidence="1">The sequence shown here is derived from an EMBL/GenBank/DDBJ whole genome shotgun (WGS) entry which is preliminary data.</text>
</comment>
<evidence type="ECO:0000313" key="1">
    <source>
        <dbReference type="EMBL" id="KAI0095290.1"/>
    </source>
</evidence>
<evidence type="ECO:0000313" key="2">
    <source>
        <dbReference type="Proteomes" id="UP001055072"/>
    </source>
</evidence>
<keyword evidence="2" id="KW-1185">Reference proteome</keyword>
<protein>
    <submittedName>
        <fullName evidence="1">Uncharacterized protein</fullName>
    </submittedName>
</protein>
<gene>
    <name evidence="1" type="ORF">BDY19DRAFT_1052980</name>
</gene>
<name>A0ACB8UPF5_9APHY</name>
<reference evidence="1" key="1">
    <citation type="journal article" date="2021" name="Environ. Microbiol.">
        <title>Gene family expansions and transcriptome signatures uncover fungal adaptations to wood decay.</title>
        <authorList>
            <person name="Hage H."/>
            <person name="Miyauchi S."/>
            <person name="Viragh M."/>
            <person name="Drula E."/>
            <person name="Min B."/>
            <person name="Chaduli D."/>
            <person name="Navarro D."/>
            <person name="Favel A."/>
            <person name="Norest M."/>
            <person name="Lesage-Meessen L."/>
            <person name="Balint B."/>
            <person name="Merenyi Z."/>
            <person name="de Eugenio L."/>
            <person name="Morin E."/>
            <person name="Martinez A.T."/>
            <person name="Baldrian P."/>
            <person name="Stursova M."/>
            <person name="Martinez M.J."/>
            <person name="Novotny C."/>
            <person name="Magnuson J.K."/>
            <person name="Spatafora J.W."/>
            <person name="Maurice S."/>
            <person name="Pangilinan J."/>
            <person name="Andreopoulos W."/>
            <person name="LaButti K."/>
            <person name="Hundley H."/>
            <person name="Na H."/>
            <person name="Kuo A."/>
            <person name="Barry K."/>
            <person name="Lipzen A."/>
            <person name="Henrissat B."/>
            <person name="Riley R."/>
            <person name="Ahrendt S."/>
            <person name="Nagy L.G."/>
            <person name="Grigoriev I.V."/>
            <person name="Martin F."/>
            <person name="Rosso M.N."/>
        </authorList>
    </citation>
    <scope>NUCLEOTIDE SEQUENCE</scope>
    <source>
        <strain evidence="1">CBS 384.51</strain>
    </source>
</reference>
<dbReference type="Proteomes" id="UP001055072">
    <property type="component" value="Unassembled WGS sequence"/>
</dbReference>
<sequence>MPAEVAAASGVGTLPRTRPITRSSIRQSLTLANMGKALADVMHKESKESATEKERGGRKTRETTRRGSVAPPTASATALDKTVSSRREVPVSAETRTLTRPRRISTLQAQKSSGLTSSDDQSSSSPAGDSPKRHLTRASSLRPRQRVSGSALPKYRPKSVLVENVKTPPSPPSRVGTRRRLSSSDDEKEVGKQLLVPQGAEKRGRTISPLPHRGALKVNLTGAINVRPTTPEKKSRPSTVTSTTSPSKRQSSPSRLPTSRGKPSNSVKFPAGATPTASSTITRPASSASSNSSRTPRTPTPTTVQKSSKQPGGSTQLKSSQGPGSSPLRSSVPPQPDSPTVQASIRRRQRNASPTPSPSPARLMPLGGTRSLISTPGPIALSADSSIDSIDASDVEFMLLSVASSTAPTPSLPRVRTIRPEPNDNPHTPPRQNAFLPTRANMSYLSPLPPTSDGSPSLRPNRPRLQGIDRGSILSWEQLAQHNRMLGQEDVEHMLAEIDAPFRSVTASPAPSTLSDIPESPSLSALPSPTGYGSISQVLLPEVTPSPAIFNATLRFEQAAAESPIGESGAATMLKLQLAAAESAANEQRLRIEALESQLLSAKEARLRDTEELAHQVTVLEQQVQGSLRSDEQVQMQLAALEERLAHAQVAQEQAVCEALKRAQWDAVRAQQEALKVHYLRWSVSTLACNAGAAWGTVKTAAESDLDYIRSSRQMLSVLLAGLDHTLQQL</sequence>
<proteinExistence type="predicted"/>
<dbReference type="EMBL" id="MU274900">
    <property type="protein sequence ID" value="KAI0095290.1"/>
    <property type="molecule type" value="Genomic_DNA"/>
</dbReference>
<accession>A0ACB8UPF5</accession>
<organism evidence="1 2">
    <name type="scientific">Irpex rosettiformis</name>
    <dbReference type="NCBI Taxonomy" id="378272"/>
    <lineage>
        <taxon>Eukaryota</taxon>
        <taxon>Fungi</taxon>
        <taxon>Dikarya</taxon>
        <taxon>Basidiomycota</taxon>
        <taxon>Agaricomycotina</taxon>
        <taxon>Agaricomycetes</taxon>
        <taxon>Polyporales</taxon>
        <taxon>Irpicaceae</taxon>
        <taxon>Irpex</taxon>
    </lineage>
</organism>